<dbReference type="InterPro" id="IPR036165">
    <property type="entry name" value="YefM-like_sf"/>
</dbReference>
<name>A0A2M7SBE7_9BACT</name>
<evidence type="ECO:0008006" key="4">
    <source>
        <dbReference type="Google" id="ProtNLM"/>
    </source>
</evidence>
<reference evidence="3" key="1">
    <citation type="submission" date="2017-09" db="EMBL/GenBank/DDBJ databases">
        <title>Depth-based differentiation of microbial function through sediment-hosted aquifers and enrichment of novel symbionts in the deep terrestrial subsurface.</title>
        <authorList>
            <person name="Probst A.J."/>
            <person name="Ladd B."/>
            <person name="Jarett J.K."/>
            <person name="Geller-Mcgrath D.E."/>
            <person name="Sieber C.M.K."/>
            <person name="Emerson J.B."/>
            <person name="Anantharaman K."/>
            <person name="Thomas B.C."/>
            <person name="Malmstrom R."/>
            <person name="Stieglmeier M."/>
            <person name="Klingl A."/>
            <person name="Woyke T."/>
            <person name="Ryan C.M."/>
            <person name="Banfield J.F."/>
        </authorList>
    </citation>
    <scope>NUCLEOTIDE SEQUENCE [LARGE SCALE GENOMIC DNA]</scope>
</reference>
<dbReference type="SUPFAM" id="SSF143120">
    <property type="entry name" value="YefM-like"/>
    <property type="match status" value="1"/>
</dbReference>
<comment type="caution">
    <text evidence="2">The sequence shown here is derived from an EMBL/GenBank/DDBJ whole genome shotgun (WGS) entry which is preliminary data.</text>
</comment>
<evidence type="ECO:0000256" key="1">
    <source>
        <dbReference type="ARBA" id="ARBA00009981"/>
    </source>
</evidence>
<dbReference type="Proteomes" id="UP000229307">
    <property type="component" value="Unassembled WGS sequence"/>
</dbReference>
<comment type="similarity">
    <text evidence="1">Belongs to the phD/YefM antitoxin family.</text>
</comment>
<evidence type="ECO:0000313" key="2">
    <source>
        <dbReference type="EMBL" id="PIZ16867.1"/>
    </source>
</evidence>
<accession>A0A2M7SBE7</accession>
<dbReference type="EMBL" id="PFMR01000160">
    <property type="protein sequence ID" value="PIZ16867.1"/>
    <property type="molecule type" value="Genomic_DNA"/>
</dbReference>
<proteinExistence type="inferred from homology"/>
<protein>
    <recommendedName>
        <fullName evidence="4">Antitoxin</fullName>
    </recommendedName>
</protein>
<gene>
    <name evidence="2" type="ORF">COY52_05845</name>
</gene>
<evidence type="ECO:0000313" key="3">
    <source>
        <dbReference type="Proteomes" id="UP000229307"/>
    </source>
</evidence>
<dbReference type="AlphaFoldDB" id="A0A2M7SBE7"/>
<organism evidence="2 3">
    <name type="scientific">Candidatus Desantisbacteria bacterium CG_4_10_14_0_8_um_filter_48_22</name>
    <dbReference type="NCBI Taxonomy" id="1974543"/>
    <lineage>
        <taxon>Bacteria</taxon>
        <taxon>Candidatus Desantisiibacteriota</taxon>
    </lineage>
</organism>
<sequence length="83" mass="9371">METVTVRDIRLNFPKIALQKKPMIITRRGKPCFGIIPFSSDMGVEDFIIANSPHINKLLKEAEKDISAGKIISVENYLKGERV</sequence>